<dbReference type="GO" id="GO:0009307">
    <property type="term" value="P:DNA restriction-modification system"/>
    <property type="evidence" value="ECO:0007669"/>
    <property type="project" value="UniProtKB-KW"/>
</dbReference>
<organism evidence="4 5">
    <name type="scientific">Malikia spinosa</name>
    <dbReference type="NCBI Taxonomy" id="86180"/>
    <lineage>
        <taxon>Bacteria</taxon>
        <taxon>Pseudomonadati</taxon>
        <taxon>Pseudomonadota</taxon>
        <taxon>Betaproteobacteria</taxon>
        <taxon>Burkholderiales</taxon>
        <taxon>Comamonadaceae</taxon>
        <taxon>Malikia</taxon>
    </lineage>
</organism>
<proteinExistence type="predicted"/>
<sequence>MYPAVTDRQVLALSIPWLELDEQRRIAADLKLQLTAVEDARQAADQQILELNSLANAIIRESLSHLDSETHALGDVLDEVKQGVGARWTDFPVLGATRDGLAPAKEGVGKNPERYKPVQVGTVFYNPMRILIGSIAMVDEGDAVGITSPDYVVLRGREGVVDSRWFYYWLRSPEGERCIASLARGAVRERMLFNRLAEGQITLPPYAAQQTASRALAELRPMKRAVEARLREIDLLPQRLLAQVFDSEEEAVHA</sequence>
<dbReference type="GO" id="GO:0003677">
    <property type="term" value="F:DNA binding"/>
    <property type="evidence" value="ECO:0007669"/>
    <property type="project" value="UniProtKB-KW"/>
</dbReference>
<gene>
    <name evidence="4" type="ORF">C6P61_02215</name>
</gene>
<feature type="coiled-coil region" evidence="3">
    <location>
        <begin position="20"/>
        <end position="57"/>
    </location>
</feature>
<evidence type="ECO:0000313" key="5">
    <source>
        <dbReference type="Proteomes" id="UP000238326"/>
    </source>
</evidence>
<evidence type="ECO:0000256" key="1">
    <source>
        <dbReference type="ARBA" id="ARBA00022747"/>
    </source>
</evidence>
<dbReference type="PANTHER" id="PTHR30408:SF12">
    <property type="entry name" value="TYPE I RESTRICTION ENZYME MJAVIII SPECIFICITY SUBUNIT"/>
    <property type="match status" value="1"/>
</dbReference>
<keyword evidence="2" id="KW-0238">DNA-binding</keyword>
<keyword evidence="5" id="KW-1185">Reference proteome</keyword>
<evidence type="ECO:0000313" key="4">
    <source>
        <dbReference type="EMBL" id="PRD70281.1"/>
    </source>
</evidence>
<reference evidence="4 5" key="1">
    <citation type="submission" date="2018-03" db="EMBL/GenBank/DDBJ databases">
        <title>Comparative genomics illustrates the genes involved in a hyperalkaliphilic mechanisms of Serpentinomonas isolated from highly-alkaline calcium-rich serpentinized springs.</title>
        <authorList>
            <person name="Suzuki S."/>
            <person name="Ishii S."/>
            <person name="Walworth N."/>
            <person name="Bird L."/>
            <person name="Kuenen J.G."/>
            <person name="Nealson K.H."/>
        </authorList>
    </citation>
    <scope>NUCLEOTIDE SEQUENCE [LARGE SCALE GENOMIC DNA]</scope>
    <source>
        <strain evidence="4 5">83</strain>
    </source>
</reference>
<protein>
    <recommendedName>
        <fullName evidence="6">Type I restriction modification DNA specificity domain-containing protein</fullName>
    </recommendedName>
</protein>
<name>A0A2S9KIK1_9BURK</name>
<dbReference type="InterPro" id="IPR052021">
    <property type="entry name" value="Type-I_RS_S_subunit"/>
</dbReference>
<dbReference type="PANTHER" id="PTHR30408">
    <property type="entry name" value="TYPE-1 RESTRICTION ENZYME ECOKI SPECIFICITY PROTEIN"/>
    <property type="match status" value="1"/>
</dbReference>
<dbReference type="Proteomes" id="UP000238326">
    <property type="component" value="Unassembled WGS sequence"/>
</dbReference>
<accession>A0A2S9KIK1</accession>
<keyword evidence="3" id="KW-0175">Coiled coil</keyword>
<dbReference type="AlphaFoldDB" id="A0A2S9KIK1"/>
<comment type="caution">
    <text evidence="4">The sequence shown here is derived from an EMBL/GenBank/DDBJ whole genome shotgun (WGS) entry which is preliminary data.</text>
</comment>
<dbReference type="Gene3D" id="3.90.220.20">
    <property type="entry name" value="DNA methylase specificity domains"/>
    <property type="match status" value="2"/>
</dbReference>
<dbReference type="InterPro" id="IPR044946">
    <property type="entry name" value="Restrct_endonuc_typeI_TRD_sf"/>
</dbReference>
<evidence type="ECO:0000256" key="3">
    <source>
        <dbReference type="SAM" id="Coils"/>
    </source>
</evidence>
<keyword evidence="1" id="KW-0680">Restriction system</keyword>
<dbReference type="EMBL" id="PVLR01000006">
    <property type="protein sequence ID" value="PRD70281.1"/>
    <property type="molecule type" value="Genomic_DNA"/>
</dbReference>
<dbReference type="SUPFAM" id="SSF116734">
    <property type="entry name" value="DNA methylase specificity domain"/>
    <property type="match status" value="1"/>
</dbReference>
<evidence type="ECO:0000256" key="2">
    <source>
        <dbReference type="ARBA" id="ARBA00023125"/>
    </source>
</evidence>
<evidence type="ECO:0008006" key="6">
    <source>
        <dbReference type="Google" id="ProtNLM"/>
    </source>
</evidence>